<comment type="similarity">
    <text evidence="1">Belongs to the ARG7 family.</text>
</comment>
<dbReference type="EMBL" id="JAATIP010000132">
    <property type="protein sequence ID" value="KAF4368885.1"/>
    <property type="molecule type" value="Genomic_DNA"/>
</dbReference>
<proteinExistence type="inferred from homology"/>
<accession>A0A803NYE3</accession>
<dbReference type="Pfam" id="PF02519">
    <property type="entry name" value="Auxin_inducible"/>
    <property type="match status" value="1"/>
</dbReference>
<dbReference type="EMBL" id="JAATIQ010000129">
    <property type="protein sequence ID" value="KAF4379429.1"/>
    <property type="molecule type" value="Genomic_DNA"/>
</dbReference>
<accession>A0A7J6FE03</accession>
<dbReference type="Proteomes" id="UP000583929">
    <property type="component" value="Unassembled WGS sequence"/>
</dbReference>
<sequence length="109" mass="12241">MGMRGSKLGKLIEGKGSLKRLRLRGSPVPLTPRGYVPICVGLEDELTKRFMVRTALFGDAHFSELLYRSAEEYGFSNDGVLRIPCGAKDFEDWITKHSSKPNVFRVKPL</sequence>
<evidence type="ECO:0000313" key="7">
    <source>
        <dbReference type="Proteomes" id="UP000583929"/>
    </source>
</evidence>
<dbReference type="EMBL" id="JAATIQ010000021">
    <property type="protein sequence ID" value="KAF4399373.1"/>
    <property type="molecule type" value="Genomic_DNA"/>
</dbReference>
<evidence type="ECO:0000256" key="1">
    <source>
        <dbReference type="ARBA" id="ARBA00006974"/>
    </source>
</evidence>
<dbReference type="OrthoDB" id="754837at2759"/>
<dbReference type="AlphaFoldDB" id="A0A7J6FE03"/>
<evidence type="ECO:0000313" key="4">
    <source>
        <dbReference type="EMBL" id="KAF4379430.1"/>
    </source>
</evidence>
<evidence type="ECO:0000313" key="2">
    <source>
        <dbReference type="EMBL" id="KAF4368885.1"/>
    </source>
</evidence>
<dbReference type="EMBL" id="JAATIQ010000129">
    <property type="protein sequence ID" value="KAF4379430.1"/>
    <property type="molecule type" value="Genomic_DNA"/>
</dbReference>
<gene>
    <name evidence="2" type="ORF">F8388_021497</name>
    <name evidence="5" type="ORF">G4B88_022456</name>
    <name evidence="3" type="ORF">G4B88_024877</name>
    <name evidence="4" type="ORF">G4B88_024878</name>
</gene>
<dbReference type="PANTHER" id="PTHR31374:SF32">
    <property type="entry name" value="SAUR FAMILY PROTEIN"/>
    <property type="match status" value="1"/>
</dbReference>
<comment type="caution">
    <text evidence="2">The sequence shown here is derived from an EMBL/GenBank/DDBJ whole genome shotgun (WGS) entry which is preliminary data.</text>
</comment>
<organism evidence="2 6">
    <name type="scientific">Cannabis sativa</name>
    <name type="common">Hemp</name>
    <name type="synonym">Marijuana</name>
    <dbReference type="NCBI Taxonomy" id="3483"/>
    <lineage>
        <taxon>Eukaryota</taxon>
        <taxon>Viridiplantae</taxon>
        <taxon>Streptophyta</taxon>
        <taxon>Embryophyta</taxon>
        <taxon>Tracheophyta</taxon>
        <taxon>Spermatophyta</taxon>
        <taxon>Magnoliopsida</taxon>
        <taxon>eudicotyledons</taxon>
        <taxon>Gunneridae</taxon>
        <taxon>Pentapetalae</taxon>
        <taxon>rosids</taxon>
        <taxon>fabids</taxon>
        <taxon>Rosales</taxon>
        <taxon>Cannabaceae</taxon>
        <taxon>Cannabis</taxon>
    </lineage>
</organism>
<dbReference type="GO" id="GO:0009733">
    <property type="term" value="P:response to auxin"/>
    <property type="evidence" value="ECO:0007669"/>
    <property type="project" value="InterPro"/>
</dbReference>
<reference evidence="6 7" key="1">
    <citation type="journal article" date="2020" name="bioRxiv">
        <title>Sequence and annotation of 42 cannabis genomes reveals extensive copy number variation in cannabinoid synthesis and pathogen resistance genes.</title>
        <authorList>
            <person name="Mckernan K.J."/>
            <person name="Helbert Y."/>
            <person name="Kane L.T."/>
            <person name="Ebling H."/>
            <person name="Zhang L."/>
            <person name="Liu B."/>
            <person name="Eaton Z."/>
            <person name="Mclaughlin S."/>
            <person name="Kingan S."/>
            <person name="Baybayan P."/>
            <person name="Concepcion G."/>
            <person name="Jordan M."/>
            <person name="Riva A."/>
            <person name="Barbazuk W."/>
            <person name="Harkins T."/>
        </authorList>
    </citation>
    <scope>NUCLEOTIDE SEQUENCE [LARGE SCALE GENOMIC DNA]</scope>
    <source>
        <strain evidence="6 7">cv. Jamaican Lion 4</strain>
        <strain evidence="3">Father</strain>
        <strain evidence="2">Mother</strain>
        <tissue evidence="2">Leaf</tissue>
    </source>
</reference>
<keyword evidence="7" id="KW-1185">Reference proteome</keyword>
<protein>
    <submittedName>
        <fullName evidence="2">Uncharacterized protein</fullName>
    </submittedName>
</protein>
<dbReference type="OMA" id="HTTALYD"/>
<name>A0A7J6FE03_CANSA</name>
<evidence type="ECO:0000313" key="5">
    <source>
        <dbReference type="EMBL" id="KAF4399373.1"/>
    </source>
</evidence>
<dbReference type="PANTHER" id="PTHR31374">
    <property type="entry name" value="AUXIN-INDUCED PROTEIN-LIKE-RELATED"/>
    <property type="match status" value="1"/>
</dbReference>
<evidence type="ECO:0000313" key="3">
    <source>
        <dbReference type="EMBL" id="KAF4379429.1"/>
    </source>
</evidence>
<dbReference type="Proteomes" id="UP000525078">
    <property type="component" value="Unassembled WGS sequence"/>
</dbReference>
<evidence type="ECO:0000313" key="6">
    <source>
        <dbReference type="Proteomes" id="UP000525078"/>
    </source>
</evidence>
<dbReference type="InterPro" id="IPR003676">
    <property type="entry name" value="SAUR_fam"/>
</dbReference>